<feature type="domain" description="HTH lacI-type" evidence="4">
    <location>
        <begin position="5"/>
        <end position="59"/>
    </location>
</feature>
<dbReference type="GO" id="GO:0003700">
    <property type="term" value="F:DNA-binding transcription factor activity"/>
    <property type="evidence" value="ECO:0007669"/>
    <property type="project" value="TreeGrafter"/>
</dbReference>
<evidence type="ECO:0000256" key="2">
    <source>
        <dbReference type="ARBA" id="ARBA00023125"/>
    </source>
</evidence>
<accession>A0A916W4D5</accession>
<dbReference type="PROSITE" id="PS50932">
    <property type="entry name" value="HTH_LACI_2"/>
    <property type="match status" value="1"/>
</dbReference>
<evidence type="ECO:0000313" key="7">
    <source>
        <dbReference type="Proteomes" id="UP000636264"/>
    </source>
</evidence>
<dbReference type="Pfam" id="PF13377">
    <property type="entry name" value="Peripla_BP_3"/>
    <property type="match status" value="1"/>
</dbReference>
<keyword evidence="3" id="KW-0804">Transcription</keyword>
<proteinExistence type="predicted"/>
<keyword evidence="2" id="KW-0238">DNA-binding</keyword>
<protein>
    <submittedName>
        <fullName evidence="6">LacI family transcriptional regulator</fullName>
    </submittedName>
</protein>
<evidence type="ECO:0000256" key="3">
    <source>
        <dbReference type="ARBA" id="ARBA00023163"/>
    </source>
</evidence>
<evidence type="ECO:0000259" key="4">
    <source>
        <dbReference type="PROSITE" id="PS50932"/>
    </source>
</evidence>
<dbReference type="EMBL" id="BMIF01000005">
    <property type="protein sequence ID" value="GGA65292.1"/>
    <property type="molecule type" value="Genomic_DNA"/>
</dbReference>
<dbReference type="PANTHER" id="PTHR30146:SF109">
    <property type="entry name" value="HTH-TYPE TRANSCRIPTIONAL REGULATOR GALS"/>
    <property type="match status" value="1"/>
</dbReference>
<dbReference type="InterPro" id="IPR000843">
    <property type="entry name" value="HTH_LacI"/>
</dbReference>
<dbReference type="InterPro" id="IPR001387">
    <property type="entry name" value="Cro/C1-type_HTH"/>
</dbReference>
<name>A0A916W4D5_9HYPH</name>
<reference evidence="6" key="1">
    <citation type="journal article" date="2014" name="Int. J. Syst. Evol. Microbiol.">
        <title>Complete genome sequence of Corynebacterium casei LMG S-19264T (=DSM 44701T), isolated from a smear-ripened cheese.</title>
        <authorList>
            <consortium name="US DOE Joint Genome Institute (JGI-PGF)"/>
            <person name="Walter F."/>
            <person name="Albersmeier A."/>
            <person name="Kalinowski J."/>
            <person name="Ruckert C."/>
        </authorList>
    </citation>
    <scope>NUCLEOTIDE SEQUENCE</scope>
    <source>
        <strain evidence="6">CGMCC 1.15320</strain>
    </source>
</reference>
<organism evidence="6 7">
    <name type="scientific">Nitratireductor aestuarii</name>
    <dbReference type="NCBI Taxonomy" id="1735103"/>
    <lineage>
        <taxon>Bacteria</taxon>
        <taxon>Pseudomonadati</taxon>
        <taxon>Pseudomonadota</taxon>
        <taxon>Alphaproteobacteria</taxon>
        <taxon>Hyphomicrobiales</taxon>
        <taxon>Phyllobacteriaceae</taxon>
        <taxon>Nitratireductor</taxon>
    </lineage>
</organism>
<dbReference type="InterPro" id="IPR046335">
    <property type="entry name" value="LacI/GalR-like_sensor"/>
</dbReference>
<dbReference type="PROSITE" id="PS50943">
    <property type="entry name" value="HTH_CROC1"/>
    <property type="match status" value="1"/>
</dbReference>
<dbReference type="Proteomes" id="UP000636264">
    <property type="component" value="Unassembled WGS sequence"/>
</dbReference>
<dbReference type="GO" id="GO:0000976">
    <property type="term" value="F:transcription cis-regulatory region binding"/>
    <property type="evidence" value="ECO:0007669"/>
    <property type="project" value="TreeGrafter"/>
</dbReference>
<keyword evidence="1" id="KW-0805">Transcription regulation</keyword>
<dbReference type="Gene3D" id="1.10.260.40">
    <property type="entry name" value="lambda repressor-like DNA-binding domains"/>
    <property type="match status" value="1"/>
</dbReference>
<dbReference type="Gene3D" id="3.40.50.2300">
    <property type="match status" value="2"/>
</dbReference>
<dbReference type="InterPro" id="IPR028082">
    <property type="entry name" value="Peripla_BP_I"/>
</dbReference>
<dbReference type="PANTHER" id="PTHR30146">
    <property type="entry name" value="LACI-RELATED TRANSCRIPTIONAL REPRESSOR"/>
    <property type="match status" value="1"/>
</dbReference>
<dbReference type="Pfam" id="PF00356">
    <property type="entry name" value="LacI"/>
    <property type="match status" value="1"/>
</dbReference>
<evidence type="ECO:0000259" key="5">
    <source>
        <dbReference type="PROSITE" id="PS50943"/>
    </source>
</evidence>
<feature type="domain" description="HTH cro/C1-type" evidence="5">
    <location>
        <begin position="6"/>
        <end position="42"/>
    </location>
</feature>
<comment type="caution">
    <text evidence="6">The sequence shown here is derived from an EMBL/GenBank/DDBJ whole genome shotgun (WGS) entry which is preliminary data.</text>
</comment>
<evidence type="ECO:0000256" key="1">
    <source>
        <dbReference type="ARBA" id="ARBA00023015"/>
    </source>
</evidence>
<reference evidence="6" key="2">
    <citation type="submission" date="2020-09" db="EMBL/GenBank/DDBJ databases">
        <authorList>
            <person name="Sun Q."/>
            <person name="Zhou Y."/>
        </authorList>
    </citation>
    <scope>NUCLEOTIDE SEQUENCE</scope>
    <source>
        <strain evidence="6">CGMCC 1.15320</strain>
    </source>
</reference>
<dbReference type="InterPro" id="IPR010982">
    <property type="entry name" value="Lambda_DNA-bd_dom_sf"/>
</dbReference>
<gene>
    <name evidence="6" type="ORF">GCM10011385_18870</name>
</gene>
<dbReference type="AlphaFoldDB" id="A0A916W4D5"/>
<dbReference type="SUPFAM" id="SSF53822">
    <property type="entry name" value="Periplasmic binding protein-like I"/>
    <property type="match status" value="1"/>
</dbReference>
<keyword evidence="7" id="KW-1185">Reference proteome</keyword>
<evidence type="ECO:0000313" key="6">
    <source>
        <dbReference type="EMBL" id="GGA65292.1"/>
    </source>
</evidence>
<sequence>MVKRATIKDVAARAGVSIATVSNVFSGKKAVNPDLAKKVEEAAAALSYRLDRNASQLRSGRVQVVGMLVPNLDDTFFTSLVERVERLAHDDGYEVLVASSRDNPQLEISRLNALLGWRPSGLIAVPCSNAIPQPIRSEIGRLPMVLADRIGEDNLPIDTVTMDNVAAGQAAAELLIPSHRDILIAASNTAIRPIADRIAGISSVVETHYGVRPRIVELTSNINAGAEIFCDWLSREARPEGVICLTNVTTLAALQAFAALNIDIPEDVSLIGFDDYTWMTARKVPLSAVRQPVEEMGQAIWNCLSDRMAGGDVPTRHIVLPGSLQVRRSVRSSTSA</sequence>
<dbReference type="CDD" id="cd06267">
    <property type="entry name" value="PBP1_LacI_sugar_binding-like"/>
    <property type="match status" value="1"/>
</dbReference>
<dbReference type="SUPFAM" id="SSF47413">
    <property type="entry name" value="lambda repressor-like DNA-binding domains"/>
    <property type="match status" value="1"/>
</dbReference>
<dbReference type="CDD" id="cd01392">
    <property type="entry name" value="HTH_LacI"/>
    <property type="match status" value="1"/>
</dbReference>
<dbReference type="RefSeq" id="WP_188720815.1">
    <property type="nucleotide sequence ID" value="NZ_BMIF01000005.1"/>
</dbReference>
<dbReference type="SMART" id="SM00354">
    <property type="entry name" value="HTH_LACI"/>
    <property type="match status" value="1"/>
</dbReference>